<dbReference type="CDD" id="cd05907">
    <property type="entry name" value="VL_LC_FACS_like"/>
    <property type="match status" value="1"/>
</dbReference>
<evidence type="ECO:0000256" key="2">
    <source>
        <dbReference type="ARBA" id="ARBA00022840"/>
    </source>
</evidence>
<keyword evidence="4" id="KW-0436">Ligase</keyword>
<accession>A0AAJ0UG34</accession>
<protein>
    <submittedName>
        <fullName evidence="4">Long-chain fatty acid--CoA ligase</fullName>
    </submittedName>
</protein>
<reference evidence="4" key="1">
    <citation type="submission" date="2017-05" db="EMBL/GenBank/DDBJ databases">
        <authorList>
            <person name="Imhoff J.F."/>
            <person name="Rahn T."/>
            <person name="Kuenzel S."/>
            <person name="Neulinger S.C."/>
        </authorList>
    </citation>
    <scope>NUCLEOTIDE SEQUENCE</scope>
    <source>
        <strain evidence="4">DSM 4395</strain>
    </source>
</reference>
<sequence>MNQWSEDLISVERAGTLDGLFHQRLHRSPDRPAYQWFDRGAETWRQLTWRETAEQVARWRAALSGESLHPGDRVAVLLRNGPDWVIFDQAALSLGLVSVPLYTDDRAENAAHILQDADCKVLLIQDASRWKRLAPALGEARYPQRVVILEDSEQSRRVATYDERAVIAARWLPERGEPWAQRVADPHSLATIVYTSGTTGRPKGVMLSHVNILANAHASVTMLDVYQEDLFLSFLPLSHMLERMGSYYLPMMTGSTVAYARSITQLGEDLQTIRPSVIIAVPRVFERVYQRIQDQLEGRPKPLRALFKLAVDVGWMAFEHRQGRRGWHPLLLLWPWLRRKVARPVLERLGGRLRAAVSGGAPMPFGVARLFIGLELPLVQGYGLTETSPVVAVNPLEDNRPDSVGIPLRGIQVRIGADDELQVKGPCNMLGYWNNHAATAHLFTADGWLRTGDQARIDGRHVYITGRIKDILVLSNGEKVPPADMEMTLGLDPLFDQVLIVGEGRSYLTALLVMNPDLWPSLARDYGLDPEHAESLSHPPLLRDLVKRIRDALADFPGYAKVRRVALTREPWSVENGLLTPTMKVKRNQVLAHYRDAVERMYAEHL</sequence>
<evidence type="ECO:0000313" key="5">
    <source>
        <dbReference type="Proteomes" id="UP001296967"/>
    </source>
</evidence>
<keyword evidence="2" id="KW-0067">ATP-binding</keyword>
<evidence type="ECO:0000313" key="4">
    <source>
        <dbReference type="EMBL" id="MBK5930681.1"/>
    </source>
</evidence>
<dbReference type="AlphaFoldDB" id="A0AAJ0UG34"/>
<dbReference type="GO" id="GO:0005524">
    <property type="term" value="F:ATP binding"/>
    <property type="evidence" value="ECO:0007669"/>
    <property type="project" value="UniProtKB-KW"/>
</dbReference>
<dbReference type="EMBL" id="NHSF01000056">
    <property type="protein sequence ID" value="MBK5930681.1"/>
    <property type="molecule type" value="Genomic_DNA"/>
</dbReference>
<comment type="caution">
    <text evidence="4">The sequence shown here is derived from an EMBL/GenBank/DDBJ whole genome shotgun (WGS) entry which is preliminary data.</text>
</comment>
<evidence type="ECO:0000256" key="1">
    <source>
        <dbReference type="ARBA" id="ARBA00022741"/>
    </source>
</evidence>
<dbReference type="GO" id="GO:0016020">
    <property type="term" value="C:membrane"/>
    <property type="evidence" value="ECO:0007669"/>
    <property type="project" value="TreeGrafter"/>
</dbReference>
<dbReference type="Gene3D" id="3.40.50.12780">
    <property type="entry name" value="N-terminal domain of ligase-like"/>
    <property type="match status" value="1"/>
</dbReference>
<dbReference type="InterPro" id="IPR042099">
    <property type="entry name" value="ANL_N_sf"/>
</dbReference>
<dbReference type="GO" id="GO:0004467">
    <property type="term" value="F:long-chain fatty acid-CoA ligase activity"/>
    <property type="evidence" value="ECO:0007669"/>
    <property type="project" value="TreeGrafter"/>
</dbReference>
<dbReference type="PANTHER" id="PTHR43272">
    <property type="entry name" value="LONG-CHAIN-FATTY-ACID--COA LIGASE"/>
    <property type="match status" value="1"/>
</dbReference>
<evidence type="ECO:0000259" key="3">
    <source>
        <dbReference type="Pfam" id="PF00501"/>
    </source>
</evidence>
<reference evidence="4" key="2">
    <citation type="journal article" date="2020" name="Microorganisms">
        <title>Osmotic Adaptation and Compatible Solute Biosynthesis of Phototrophic Bacteria as Revealed from Genome Analyses.</title>
        <authorList>
            <person name="Imhoff J.F."/>
            <person name="Rahn T."/>
            <person name="Kunzel S."/>
            <person name="Keller A."/>
            <person name="Neulinger S.C."/>
        </authorList>
    </citation>
    <scope>NUCLEOTIDE SEQUENCE</scope>
    <source>
        <strain evidence="4">DSM 4395</strain>
    </source>
</reference>
<dbReference type="RefSeq" id="WP_201245335.1">
    <property type="nucleotide sequence ID" value="NZ_NHSF01000056.1"/>
</dbReference>
<dbReference type="SUPFAM" id="SSF56801">
    <property type="entry name" value="Acetyl-CoA synthetase-like"/>
    <property type="match status" value="1"/>
</dbReference>
<proteinExistence type="predicted"/>
<keyword evidence="5" id="KW-1185">Reference proteome</keyword>
<dbReference type="PROSITE" id="PS00455">
    <property type="entry name" value="AMP_BINDING"/>
    <property type="match status" value="1"/>
</dbReference>
<organism evidence="4 5">
    <name type="scientific">Halochromatium salexigens</name>
    <name type="common">Chromatium salexigens</name>
    <dbReference type="NCBI Taxonomy" id="49447"/>
    <lineage>
        <taxon>Bacteria</taxon>
        <taxon>Pseudomonadati</taxon>
        <taxon>Pseudomonadota</taxon>
        <taxon>Gammaproteobacteria</taxon>
        <taxon>Chromatiales</taxon>
        <taxon>Chromatiaceae</taxon>
        <taxon>Halochromatium</taxon>
    </lineage>
</organism>
<feature type="domain" description="AMP-dependent synthetase/ligase" evidence="3">
    <location>
        <begin position="21"/>
        <end position="433"/>
    </location>
</feature>
<dbReference type="Pfam" id="PF00501">
    <property type="entry name" value="AMP-binding"/>
    <property type="match status" value="1"/>
</dbReference>
<dbReference type="Proteomes" id="UP001296967">
    <property type="component" value="Unassembled WGS sequence"/>
</dbReference>
<name>A0AAJ0UG34_HALSE</name>
<dbReference type="InterPro" id="IPR020845">
    <property type="entry name" value="AMP-binding_CS"/>
</dbReference>
<gene>
    <name evidence="4" type="ORF">CCR82_09140</name>
</gene>
<dbReference type="InterPro" id="IPR000873">
    <property type="entry name" value="AMP-dep_synth/lig_dom"/>
</dbReference>
<keyword evidence="1" id="KW-0547">Nucleotide-binding</keyword>
<dbReference type="Pfam" id="PF23562">
    <property type="entry name" value="AMP-binding_C_3"/>
    <property type="match status" value="1"/>
</dbReference>
<dbReference type="PANTHER" id="PTHR43272:SF33">
    <property type="entry name" value="AMP-BINDING DOMAIN-CONTAINING PROTEIN-RELATED"/>
    <property type="match status" value="1"/>
</dbReference>